<comment type="caution">
    <text evidence="2">The sequence shown here is derived from an EMBL/GenBank/DDBJ whole genome shotgun (WGS) entry which is preliminary data.</text>
</comment>
<accession>A0A9N7TKH0</accession>
<dbReference type="Proteomes" id="UP001153269">
    <property type="component" value="Unassembled WGS sequence"/>
</dbReference>
<protein>
    <submittedName>
        <fullName evidence="2">Uncharacterized protein</fullName>
    </submittedName>
</protein>
<proteinExistence type="predicted"/>
<organism evidence="2 3">
    <name type="scientific">Pleuronectes platessa</name>
    <name type="common">European plaice</name>
    <dbReference type="NCBI Taxonomy" id="8262"/>
    <lineage>
        <taxon>Eukaryota</taxon>
        <taxon>Metazoa</taxon>
        <taxon>Chordata</taxon>
        <taxon>Craniata</taxon>
        <taxon>Vertebrata</taxon>
        <taxon>Euteleostomi</taxon>
        <taxon>Actinopterygii</taxon>
        <taxon>Neopterygii</taxon>
        <taxon>Teleostei</taxon>
        <taxon>Neoteleostei</taxon>
        <taxon>Acanthomorphata</taxon>
        <taxon>Carangaria</taxon>
        <taxon>Pleuronectiformes</taxon>
        <taxon>Pleuronectoidei</taxon>
        <taxon>Pleuronectidae</taxon>
        <taxon>Pleuronectes</taxon>
    </lineage>
</organism>
<reference evidence="2" key="1">
    <citation type="submission" date="2020-03" db="EMBL/GenBank/DDBJ databases">
        <authorList>
            <person name="Weist P."/>
        </authorList>
    </citation>
    <scope>NUCLEOTIDE SEQUENCE</scope>
</reference>
<dbReference type="EMBL" id="CADEAL010000119">
    <property type="protein sequence ID" value="CAB1414710.1"/>
    <property type="molecule type" value="Genomic_DNA"/>
</dbReference>
<evidence type="ECO:0000313" key="3">
    <source>
        <dbReference type="Proteomes" id="UP001153269"/>
    </source>
</evidence>
<keyword evidence="3" id="KW-1185">Reference proteome</keyword>
<evidence type="ECO:0000313" key="2">
    <source>
        <dbReference type="EMBL" id="CAB1414710.1"/>
    </source>
</evidence>
<sequence length="110" mass="11934">MAGRRPRQLRGAGCRRSYGRPDAVAATDGRRSYGRLAPRSSCLRPAAIANFQLQQLLGTHQRRGGKRVESTTLMNLPCEHPYPSVSKAKACKNEMADTGGPSFYKVGGSI</sequence>
<dbReference type="AlphaFoldDB" id="A0A9N7TKH0"/>
<feature type="region of interest" description="Disordered" evidence="1">
    <location>
        <begin position="1"/>
        <end position="31"/>
    </location>
</feature>
<evidence type="ECO:0000256" key="1">
    <source>
        <dbReference type="SAM" id="MobiDB-lite"/>
    </source>
</evidence>
<gene>
    <name evidence="2" type="ORF">PLEPLA_LOCUS2419</name>
</gene>
<name>A0A9N7TKH0_PLEPL</name>